<feature type="transmembrane region" description="Helical" evidence="2">
    <location>
        <begin position="429"/>
        <end position="449"/>
    </location>
</feature>
<dbReference type="Pfam" id="PF00873">
    <property type="entry name" value="ACR_tran"/>
    <property type="match status" value="1"/>
</dbReference>
<feature type="region of interest" description="Disordered" evidence="1">
    <location>
        <begin position="1"/>
        <end position="21"/>
    </location>
</feature>
<evidence type="ECO:0000256" key="2">
    <source>
        <dbReference type="SAM" id="Phobius"/>
    </source>
</evidence>
<dbReference type="Proteomes" id="UP000053372">
    <property type="component" value="Unassembled WGS sequence"/>
</dbReference>
<feature type="transmembrane region" description="Helical" evidence="2">
    <location>
        <begin position="378"/>
        <end position="395"/>
    </location>
</feature>
<organism evidence="3 4">
    <name type="scientific">Mastigocoleus testarum BC008</name>
    <dbReference type="NCBI Taxonomy" id="371196"/>
    <lineage>
        <taxon>Bacteria</taxon>
        <taxon>Bacillati</taxon>
        <taxon>Cyanobacteriota</taxon>
        <taxon>Cyanophyceae</taxon>
        <taxon>Nostocales</taxon>
        <taxon>Hapalosiphonaceae</taxon>
        <taxon>Mastigocoleus</taxon>
    </lineage>
</organism>
<dbReference type="InterPro" id="IPR027463">
    <property type="entry name" value="AcrB_DN_DC_subdom"/>
</dbReference>
<comment type="caution">
    <text evidence="3">The sequence shown here is derived from an EMBL/GenBank/DDBJ whole genome shotgun (WGS) entry which is preliminary data.</text>
</comment>
<feature type="transmembrane region" description="Helical" evidence="2">
    <location>
        <begin position="970"/>
        <end position="993"/>
    </location>
</feature>
<dbReference type="Gene3D" id="3.30.70.1440">
    <property type="entry name" value="Multidrug efflux transporter AcrB pore domain"/>
    <property type="match status" value="1"/>
</dbReference>
<keyword evidence="2" id="KW-0812">Transmembrane</keyword>
<feature type="transmembrane region" description="Helical" evidence="2">
    <location>
        <begin position="499"/>
        <end position="521"/>
    </location>
</feature>
<protein>
    <submittedName>
        <fullName evidence="3">Acriflavin resistance protein</fullName>
    </submittedName>
</protein>
<feature type="transmembrane region" description="Helical" evidence="2">
    <location>
        <begin position="1045"/>
        <end position="1067"/>
    </location>
</feature>
<feature type="transmembrane region" description="Helical" evidence="2">
    <location>
        <begin position="402"/>
        <end position="423"/>
    </location>
</feature>
<feature type="transmembrane region" description="Helical" evidence="2">
    <location>
        <begin position="1014"/>
        <end position="1033"/>
    </location>
</feature>
<dbReference type="GO" id="GO:0042910">
    <property type="term" value="F:xenobiotic transmembrane transporter activity"/>
    <property type="evidence" value="ECO:0007669"/>
    <property type="project" value="TreeGrafter"/>
</dbReference>
<proteinExistence type="predicted"/>
<feature type="transmembrane region" description="Helical" evidence="2">
    <location>
        <begin position="31"/>
        <end position="54"/>
    </location>
</feature>
<feature type="transmembrane region" description="Helical" evidence="2">
    <location>
        <begin position="916"/>
        <end position="935"/>
    </location>
</feature>
<dbReference type="SUPFAM" id="SSF82866">
    <property type="entry name" value="Multidrug efflux transporter AcrB transmembrane domain"/>
    <property type="match status" value="2"/>
</dbReference>
<keyword evidence="2" id="KW-0472">Membrane</keyword>
<reference evidence="3 4" key="1">
    <citation type="journal article" date="2015" name="Genome Announc.">
        <title>Draft Genome of the Euendolithic (true boring) Cyanobacterium Mastigocoleus testarum strain BC008.</title>
        <authorList>
            <person name="Guida B.S."/>
            <person name="Garcia-Pichel F."/>
        </authorList>
    </citation>
    <scope>NUCLEOTIDE SEQUENCE [LARGE SCALE GENOMIC DNA]</scope>
    <source>
        <strain evidence="3 4">BC008</strain>
    </source>
</reference>
<dbReference type="Gene3D" id="1.20.1640.10">
    <property type="entry name" value="Multidrug efflux transporter AcrB transmembrane domain"/>
    <property type="match status" value="2"/>
</dbReference>
<accession>A0A0V7ZWF1</accession>
<dbReference type="GO" id="GO:0005886">
    <property type="term" value="C:plasma membrane"/>
    <property type="evidence" value="ECO:0007669"/>
    <property type="project" value="TreeGrafter"/>
</dbReference>
<dbReference type="SUPFAM" id="SSF82693">
    <property type="entry name" value="Multidrug efflux transporter AcrB pore domain, PN1, PN2, PC1 and PC2 subdomains"/>
    <property type="match status" value="2"/>
</dbReference>
<name>A0A0V7ZWF1_9CYAN</name>
<dbReference type="OrthoDB" id="9791035at2"/>
<dbReference type="Gene3D" id="3.30.2090.10">
    <property type="entry name" value="Multidrug efflux transporter AcrB TolC docking domain, DN and DC subdomains"/>
    <property type="match status" value="2"/>
</dbReference>
<dbReference type="PANTHER" id="PTHR32063:SF24">
    <property type="entry name" value="CATION EFFLUX SYSTEM (ACRB_ACRD_ACRF FAMILY)"/>
    <property type="match status" value="1"/>
</dbReference>
<dbReference type="PRINTS" id="PR00702">
    <property type="entry name" value="ACRIFLAVINRP"/>
</dbReference>
<gene>
    <name evidence="3" type="ORF">BC008_01970</name>
</gene>
<evidence type="ECO:0000313" key="3">
    <source>
        <dbReference type="EMBL" id="KST68750.1"/>
    </source>
</evidence>
<dbReference type="Gene3D" id="3.30.70.1430">
    <property type="entry name" value="Multidrug efflux transporter AcrB pore domain"/>
    <property type="match status" value="2"/>
</dbReference>
<keyword evidence="4" id="KW-1185">Reference proteome</keyword>
<keyword evidence="2" id="KW-1133">Transmembrane helix</keyword>
<dbReference type="InterPro" id="IPR001036">
    <property type="entry name" value="Acrflvin-R"/>
</dbReference>
<dbReference type="Gene3D" id="3.30.70.1320">
    <property type="entry name" value="Multidrug efflux transporter AcrB pore domain like"/>
    <property type="match status" value="1"/>
</dbReference>
<feature type="transmembrane region" description="Helical" evidence="2">
    <location>
        <begin position="942"/>
        <end position="964"/>
    </location>
</feature>
<dbReference type="EMBL" id="LMTZ01000047">
    <property type="protein sequence ID" value="KST68750.1"/>
    <property type="molecule type" value="Genomic_DNA"/>
</dbReference>
<dbReference type="AlphaFoldDB" id="A0A0V7ZWF1"/>
<evidence type="ECO:0000313" key="4">
    <source>
        <dbReference type="Proteomes" id="UP000053372"/>
    </source>
</evidence>
<dbReference type="PANTHER" id="PTHR32063">
    <property type="match status" value="1"/>
</dbReference>
<feature type="transmembrane region" description="Helical" evidence="2">
    <location>
        <begin position="570"/>
        <end position="594"/>
    </location>
</feature>
<dbReference type="SUPFAM" id="SSF82714">
    <property type="entry name" value="Multidrug efflux transporter AcrB TolC docking domain, DN and DC subdomains"/>
    <property type="match status" value="1"/>
</dbReference>
<sequence>MSQILDPPGKHPPRDGYNNPKQVKTSPVTKFFFLQTVFAILLSVLLIVGGLMGATSMVKEGDPDINIAIANIETTWGGADPETIENQVTDKIEKELKSLKGLKDLSSASFNGSSIIQIEFVAEAPIAESIALVRAEVDEAKPEIASEADEPKVEQISTQDVPVLTLGLYGDIDLPVLSKAAEEIEDILETVPNVRKVDLSGNREEVIHVQLIPSRMVAMGISATQVRDAIQKGNRDLPWDQIESDEIGSQLRYYGRFRSLEDLRNLPVARLGNNTQGGQGREGRVVSLREVAQVRRDLEREKNRAFLSSQQGDFQTFVNIDVVKVPGSDTIQVINNSLAAIESVKQNPGIWPHGMEYRVINTDADEINDDLLSVFNNAWQGVLGVFIVLLFALTWREAIIAGLSIPLTFLGALAVLFLLGFTLNKMVQVGMILALGLLVDVFILMMEGMHDGIFVEGLSFNKAALKTVKTYAVPAFSGQLTTILALAPLMAVSGTMGKFIRLIPISAIVCLVLSYIIALLVDIPLSRYLLGKIQAKGQKSKVDRLTETASEKFRKWSLATTIRNKTTARIFASGALALFITSTILVGTIPGTLFPESDGRKLSINIELPPRTTLDSSQQVANEVGELLKNKSYLESVIKLVGQRSSLVQESGIKPNNGNYLVGFSAVFTPEENRAKPSFEYVNELRKELNTTLRKYPGASLVVSGQSTGEGGDPIEIELTGTDMDELRRISGEVQLALRQIPGAIDVRDDLGVLRPDIKLRPRREAINFYGLSDDDLASQGRYLMTDNDIGDFPIGGGEEDLEIRLSTMWSSREGAVGGPTRRDELLSIPILTSNGTTIAGTQVLEIEFGNAPLSITHKDGQRTVTVLAKNNDRTVGEIVADLEPKLQEMKRKWVQGYDYKFAGELETQGETFTSAGQMAIVALFLIFAVLVIQFSSFTQPFIIMLAIPFALIGTFSGFFLLQIPISFPAVIGMIALTGIVVNDAIVMIETMNSHREKGMLVKDAAARGAADRLRPILTTSITTIVGVIPLGLGDPIWFPLASAIGFGLVASTLIALLVIPCLYLLLTPNNSTASLES</sequence>
<dbReference type="RefSeq" id="WP_027844541.1">
    <property type="nucleotide sequence ID" value="NZ_LMTZ01000047.1"/>
</dbReference>
<evidence type="ECO:0000256" key="1">
    <source>
        <dbReference type="SAM" id="MobiDB-lite"/>
    </source>
</evidence>